<dbReference type="EMBL" id="AY986977">
    <property type="protein sequence ID" value="AAX84904.1"/>
    <property type="molecule type" value="Genomic_DNA"/>
</dbReference>
<protein>
    <submittedName>
        <fullName evidence="1">Uncharacterized protein</fullName>
    </submittedName>
</protein>
<name>Q52PQ4_9CAUD</name>
<reference evidence="1 2" key="1">
    <citation type="submission" date="2005-03" db="EMBL/GenBank/DDBJ databases">
        <title>Sequencing of bacteriophage Xp15 from Xanthomonas campestris pv. pelargonii and identification of the lysis genes.</title>
        <authorList>
            <person name="Ramadugu C."/>
            <person name="Gabriel D.W."/>
        </authorList>
    </citation>
    <scope>NUCLEOTIDE SEQUENCE [LARGE SCALE GENOMIC DNA]</scope>
</reference>
<dbReference type="Proteomes" id="UP000001305">
    <property type="component" value="Segment"/>
</dbReference>
<dbReference type="GeneID" id="5076631"/>
<accession>Q52PQ4</accession>
<evidence type="ECO:0000313" key="2">
    <source>
        <dbReference type="Proteomes" id="UP000001305"/>
    </source>
</evidence>
<evidence type="ECO:0000313" key="1">
    <source>
        <dbReference type="EMBL" id="AAX84904.1"/>
    </source>
</evidence>
<dbReference type="RefSeq" id="YP_239336.1">
    <property type="nucleotide sequence ID" value="NC_007024.1"/>
</dbReference>
<organism evidence="1 2">
    <name type="scientific">Xanthomonas phage Xp15</name>
    <dbReference type="NCBI Taxonomy" id="322855"/>
    <lineage>
        <taxon>Viruses</taxon>
        <taxon>Duplodnaviria</taxon>
        <taxon>Heunggongvirae</taxon>
        <taxon>Uroviricota</taxon>
        <taxon>Caudoviricetes</taxon>
        <taxon>Alachuavirus</taxon>
        <taxon>Alachuavirus Xp15</taxon>
    </lineage>
</organism>
<proteinExistence type="predicted"/>
<keyword evidence="2" id="KW-1185">Reference proteome</keyword>
<dbReference type="KEGG" id="vg:5076631"/>
<sequence>MRNCEELRRFMDRLVRHVHPALDAKVGEELKELAKLIDDKLVIVVTGPMDGYAVFDSGQPEAVALLEATARRISAATARSATISPIVSKVELFDYNGRVYGPVQVIKPTQEDSRSQMLLDKEAAIEKRRKEVMAKAQSLGLTVEELEILRRQ</sequence>